<evidence type="ECO:0000256" key="1">
    <source>
        <dbReference type="SAM" id="SignalP"/>
    </source>
</evidence>
<proteinExistence type="predicted"/>
<gene>
    <name evidence="2" type="ORF">JMJ35_009041</name>
</gene>
<dbReference type="Proteomes" id="UP001166286">
    <property type="component" value="Unassembled WGS sequence"/>
</dbReference>
<organism evidence="2 3">
    <name type="scientific">Cladonia borealis</name>
    <dbReference type="NCBI Taxonomy" id="184061"/>
    <lineage>
        <taxon>Eukaryota</taxon>
        <taxon>Fungi</taxon>
        <taxon>Dikarya</taxon>
        <taxon>Ascomycota</taxon>
        <taxon>Pezizomycotina</taxon>
        <taxon>Lecanoromycetes</taxon>
        <taxon>OSLEUM clade</taxon>
        <taxon>Lecanoromycetidae</taxon>
        <taxon>Lecanorales</taxon>
        <taxon>Lecanorineae</taxon>
        <taxon>Cladoniaceae</taxon>
        <taxon>Cladonia</taxon>
    </lineage>
</organism>
<reference evidence="2" key="1">
    <citation type="submission" date="2023-03" db="EMBL/GenBank/DDBJ databases">
        <title>Complete genome of Cladonia borealis.</title>
        <authorList>
            <person name="Park H."/>
        </authorList>
    </citation>
    <scope>NUCLEOTIDE SEQUENCE</scope>
    <source>
        <strain evidence="2">ANT050790</strain>
    </source>
</reference>
<keyword evidence="1" id="KW-0732">Signal</keyword>
<keyword evidence="3" id="KW-1185">Reference proteome</keyword>
<evidence type="ECO:0000313" key="2">
    <source>
        <dbReference type="EMBL" id="KAK0508765.1"/>
    </source>
</evidence>
<protein>
    <submittedName>
        <fullName evidence="2">Uncharacterized protein</fullName>
    </submittedName>
</protein>
<feature type="chain" id="PRO_5041453504" evidence="1">
    <location>
        <begin position="24"/>
        <end position="268"/>
    </location>
</feature>
<feature type="signal peptide" evidence="1">
    <location>
        <begin position="1"/>
        <end position="23"/>
    </location>
</feature>
<comment type="caution">
    <text evidence="2">The sequence shown here is derived from an EMBL/GenBank/DDBJ whole genome shotgun (WGS) entry which is preliminary data.</text>
</comment>
<evidence type="ECO:0000313" key="3">
    <source>
        <dbReference type="Proteomes" id="UP001166286"/>
    </source>
</evidence>
<dbReference type="AlphaFoldDB" id="A0AA39QTA4"/>
<sequence>MQPLQRIFCVILISSSVLTRVSPILLKEPMNTTVNDDFRHPTFTKNLLNGLNRIEAISGSSSTIPIVEVRNTLAPGSPPSTNLNEFRAISMDVILKEGPLVPYSSQRVTIFGSASTWGSWGTSLVDFHDVDAATARRAFEWDQIVMDEEEAYAMLRAAGFNGPWAFIYLCKLTAADLLFYVFQQPHQEGSLETIYQFVGVADGRVRLFHGAVQNPCTQLSLDLTMNVTFQAEPANRTNLQVSPSGLTNGTLQKAIEVDGALPESITTS</sequence>
<accession>A0AA39QTA4</accession>
<dbReference type="EMBL" id="JAFEKC020000020">
    <property type="protein sequence ID" value="KAK0508765.1"/>
    <property type="molecule type" value="Genomic_DNA"/>
</dbReference>
<name>A0AA39QTA4_9LECA</name>